<dbReference type="InterPro" id="IPR058240">
    <property type="entry name" value="rSAM_sf"/>
</dbReference>
<evidence type="ECO:0000256" key="2">
    <source>
        <dbReference type="ARBA" id="ARBA00022723"/>
    </source>
</evidence>
<dbReference type="EMBL" id="PVWJ01000059">
    <property type="protein sequence ID" value="PSB02461.1"/>
    <property type="molecule type" value="Genomic_DNA"/>
</dbReference>
<evidence type="ECO:0000256" key="4">
    <source>
        <dbReference type="ARBA" id="ARBA00023014"/>
    </source>
</evidence>
<accession>A0A2T1C2H2</accession>
<gene>
    <name evidence="7" type="ORF">C7B64_13010</name>
</gene>
<evidence type="ECO:0000256" key="3">
    <source>
        <dbReference type="ARBA" id="ARBA00023004"/>
    </source>
</evidence>
<organism evidence="7 8">
    <name type="scientific">Merismopedia glauca CCAP 1448/3</name>
    <dbReference type="NCBI Taxonomy" id="1296344"/>
    <lineage>
        <taxon>Bacteria</taxon>
        <taxon>Bacillati</taxon>
        <taxon>Cyanobacteriota</taxon>
        <taxon>Cyanophyceae</taxon>
        <taxon>Synechococcales</taxon>
        <taxon>Merismopediaceae</taxon>
        <taxon>Merismopedia</taxon>
    </lineage>
</organism>
<dbReference type="GO" id="GO:0051536">
    <property type="term" value="F:iron-sulfur cluster binding"/>
    <property type="evidence" value="ECO:0007669"/>
    <property type="project" value="UniProtKB-KW"/>
</dbReference>
<dbReference type="CDD" id="cd01335">
    <property type="entry name" value="Radical_SAM"/>
    <property type="match status" value="1"/>
</dbReference>
<dbReference type="AlphaFoldDB" id="A0A2T1C2H2"/>
<protein>
    <submittedName>
        <fullName evidence="7">Radical SAM protein</fullName>
    </submittedName>
</protein>
<keyword evidence="2" id="KW-0479">Metal-binding</keyword>
<dbReference type="SFLD" id="SFLDG01067">
    <property type="entry name" value="SPASM/twitch_domain_containing"/>
    <property type="match status" value="1"/>
</dbReference>
<evidence type="ECO:0000256" key="5">
    <source>
        <dbReference type="ARBA" id="ARBA00023601"/>
    </source>
</evidence>
<keyword evidence="3" id="KW-0408">Iron</keyword>
<evidence type="ECO:0000313" key="8">
    <source>
        <dbReference type="Proteomes" id="UP000238762"/>
    </source>
</evidence>
<proteinExistence type="inferred from homology"/>
<dbReference type="Proteomes" id="UP000238762">
    <property type="component" value="Unassembled WGS sequence"/>
</dbReference>
<evidence type="ECO:0000313" key="7">
    <source>
        <dbReference type="EMBL" id="PSB02461.1"/>
    </source>
</evidence>
<feature type="domain" description="Radical SAM core" evidence="6">
    <location>
        <begin position="13"/>
        <end position="180"/>
    </location>
</feature>
<evidence type="ECO:0000259" key="6">
    <source>
        <dbReference type="Pfam" id="PF04055"/>
    </source>
</evidence>
<sequence>MFEDETMVQFVIKTSKFCNLRCRYCYEYPELGNRQAILPEQLDVMYHHIANYYQNFDQPTYIDFVWHGGEPLLQKPDFYWKTFERQKEIFGELAPYVKNSVQTNLTVLNPERINLLKYGFDSVGVSIDLFGGLRVDQSGTDSVSTVLDNLDKLRDAQIPYGCITVLTQLNLPYLKEIYQFYEQMNVSFRLLPLFKGAFDNQHQGFEITAQEVLKAFCQLVDFWLESEDIVMVKPIVEHMEQILRHYTPHAQPIFYDKREQESVYLVNTNGEVYSYADAYEGLSHGNIFTTSLAELVAGEAHQKVIEQAESRMVATCSQCPYFGSCSGYPVAEGSLEYNEFDETGAIRCIVSQGTLAHIEKRFKQAGIINPETGELTLDPISFSKTPAALDCPV</sequence>
<reference evidence="7 8" key="2">
    <citation type="submission" date="2018-03" db="EMBL/GenBank/DDBJ databases">
        <title>The ancient ancestry and fast evolution of plastids.</title>
        <authorList>
            <person name="Moore K.R."/>
            <person name="Magnabosco C."/>
            <person name="Momper L."/>
            <person name="Gold D.A."/>
            <person name="Bosak T."/>
            <person name="Fournier G.P."/>
        </authorList>
    </citation>
    <scope>NUCLEOTIDE SEQUENCE [LARGE SCALE GENOMIC DNA]</scope>
    <source>
        <strain evidence="7 8">CCAP 1448/3</strain>
    </source>
</reference>
<dbReference type="InterPro" id="IPR013785">
    <property type="entry name" value="Aldolase_TIM"/>
</dbReference>
<name>A0A2T1C2H2_9CYAN</name>
<keyword evidence="4" id="KW-0411">Iron-sulfur</keyword>
<dbReference type="SFLD" id="SFLDG01386">
    <property type="entry name" value="main_SPASM_domain-containing"/>
    <property type="match status" value="1"/>
</dbReference>
<dbReference type="Pfam" id="PF04055">
    <property type="entry name" value="Radical_SAM"/>
    <property type="match status" value="1"/>
</dbReference>
<dbReference type="GO" id="GO:0046872">
    <property type="term" value="F:metal ion binding"/>
    <property type="evidence" value="ECO:0007669"/>
    <property type="project" value="UniProtKB-KW"/>
</dbReference>
<dbReference type="GO" id="GO:0016491">
    <property type="term" value="F:oxidoreductase activity"/>
    <property type="evidence" value="ECO:0007669"/>
    <property type="project" value="InterPro"/>
</dbReference>
<dbReference type="OrthoDB" id="9808591at2"/>
<reference evidence="7 8" key="1">
    <citation type="submission" date="2018-02" db="EMBL/GenBank/DDBJ databases">
        <authorList>
            <person name="Cohen D.B."/>
            <person name="Kent A.D."/>
        </authorList>
    </citation>
    <scope>NUCLEOTIDE SEQUENCE [LARGE SCALE GENOMIC DNA]</scope>
    <source>
        <strain evidence="7 8">CCAP 1448/3</strain>
    </source>
</reference>
<dbReference type="SFLD" id="SFLDS00029">
    <property type="entry name" value="Radical_SAM"/>
    <property type="match status" value="1"/>
</dbReference>
<dbReference type="PANTHER" id="PTHR43273:SF3">
    <property type="entry name" value="ANAEROBIC SULFATASE-MATURATING ENZYME HOMOLOG ASLB-RELATED"/>
    <property type="match status" value="1"/>
</dbReference>
<evidence type="ECO:0000256" key="1">
    <source>
        <dbReference type="ARBA" id="ARBA00022691"/>
    </source>
</evidence>
<comment type="similarity">
    <text evidence="5">Belongs to the radical SAM superfamily. Anaerobic sulfatase-maturating enzyme family.</text>
</comment>
<keyword evidence="1" id="KW-0949">S-adenosyl-L-methionine</keyword>
<dbReference type="Gene3D" id="3.20.20.70">
    <property type="entry name" value="Aldolase class I"/>
    <property type="match status" value="1"/>
</dbReference>
<dbReference type="InterPro" id="IPR007197">
    <property type="entry name" value="rSAM"/>
</dbReference>
<dbReference type="InterPro" id="IPR023867">
    <property type="entry name" value="Sulphatase_maturase_rSAM"/>
</dbReference>
<comment type="caution">
    <text evidence="7">The sequence shown here is derived from an EMBL/GenBank/DDBJ whole genome shotgun (WGS) entry which is preliminary data.</text>
</comment>
<dbReference type="SFLD" id="SFLDG01072">
    <property type="entry name" value="dehydrogenase_like"/>
    <property type="match status" value="1"/>
</dbReference>
<keyword evidence="8" id="KW-1185">Reference proteome</keyword>
<dbReference type="SUPFAM" id="SSF102114">
    <property type="entry name" value="Radical SAM enzymes"/>
    <property type="match status" value="1"/>
</dbReference>
<dbReference type="PANTHER" id="PTHR43273">
    <property type="entry name" value="ANAEROBIC SULFATASE-MATURATING ENZYME HOMOLOG ASLB-RELATED"/>
    <property type="match status" value="1"/>
</dbReference>